<evidence type="ECO:0000313" key="2">
    <source>
        <dbReference type="EMBL" id="JAI03159.1"/>
    </source>
</evidence>
<feature type="compositionally biased region" description="Basic residues" evidence="1">
    <location>
        <begin position="30"/>
        <end position="39"/>
    </location>
</feature>
<protein>
    <submittedName>
        <fullName evidence="2">Uncharacterized protein</fullName>
    </submittedName>
</protein>
<reference evidence="2" key="2">
    <citation type="journal article" date="2015" name="Fish Shellfish Immunol.">
        <title>Early steps in the European eel (Anguilla anguilla)-Vibrio vulnificus interaction in the gills: Role of the RtxA13 toxin.</title>
        <authorList>
            <person name="Callol A."/>
            <person name="Pajuelo D."/>
            <person name="Ebbesson L."/>
            <person name="Teles M."/>
            <person name="MacKenzie S."/>
            <person name="Amaro C."/>
        </authorList>
    </citation>
    <scope>NUCLEOTIDE SEQUENCE</scope>
</reference>
<reference evidence="2" key="1">
    <citation type="submission" date="2014-11" db="EMBL/GenBank/DDBJ databases">
        <authorList>
            <person name="Amaro Gonzalez C."/>
        </authorList>
    </citation>
    <scope>NUCLEOTIDE SEQUENCE</scope>
</reference>
<sequence length="47" mass="5282">MDICTGCLGRVLSHSEELPDSKGNASQNQQRHHHSHHYPSHCSSRES</sequence>
<dbReference type="AlphaFoldDB" id="A0A0E9XN68"/>
<proteinExistence type="predicted"/>
<dbReference type="EMBL" id="GBXM01005419">
    <property type="protein sequence ID" value="JAI03159.1"/>
    <property type="molecule type" value="Transcribed_RNA"/>
</dbReference>
<name>A0A0E9XN68_ANGAN</name>
<organism evidence="2">
    <name type="scientific">Anguilla anguilla</name>
    <name type="common">European freshwater eel</name>
    <name type="synonym">Muraena anguilla</name>
    <dbReference type="NCBI Taxonomy" id="7936"/>
    <lineage>
        <taxon>Eukaryota</taxon>
        <taxon>Metazoa</taxon>
        <taxon>Chordata</taxon>
        <taxon>Craniata</taxon>
        <taxon>Vertebrata</taxon>
        <taxon>Euteleostomi</taxon>
        <taxon>Actinopterygii</taxon>
        <taxon>Neopterygii</taxon>
        <taxon>Teleostei</taxon>
        <taxon>Anguilliformes</taxon>
        <taxon>Anguillidae</taxon>
        <taxon>Anguilla</taxon>
    </lineage>
</organism>
<evidence type="ECO:0000256" key="1">
    <source>
        <dbReference type="SAM" id="MobiDB-lite"/>
    </source>
</evidence>
<accession>A0A0E9XN68</accession>
<feature type="region of interest" description="Disordered" evidence="1">
    <location>
        <begin position="15"/>
        <end position="47"/>
    </location>
</feature>